<keyword evidence="6 13" id="KW-0812">Transmembrane</keyword>
<dbReference type="Gene3D" id="6.10.250.2080">
    <property type="match status" value="1"/>
</dbReference>
<evidence type="ECO:0000256" key="13">
    <source>
        <dbReference type="RuleBase" id="RU364091"/>
    </source>
</evidence>
<evidence type="ECO:0000256" key="12">
    <source>
        <dbReference type="ARBA" id="ARBA00025078"/>
    </source>
</evidence>
<dbReference type="Proteomes" id="UP001265700">
    <property type="component" value="Unassembled WGS sequence"/>
</dbReference>
<evidence type="ECO:0000256" key="11">
    <source>
        <dbReference type="ARBA" id="ARBA00023225"/>
    </source>
</evidence>
<feature type="transmembrane region" description="Helical" evidence="13">
    <location>
        <begin position="187"/>
        <end position="210"/>
    </location>
</feature>
<dbReference type="SUPFAM" id="SSF160544">
    <property type="entry name" value="EscU C-terminal domain-like"/>
    <property type="match status" value="1"/>
</dbReference>
<organism evidence="15 16">
    <name type="scientific">Hydrogenophaga palleronii</name>
    <dbReference type="NCBI Taxonomy" id="65655"/>
    <lineage>
        <taxon>Bacteria</taxon>
        <taxon>Pseudomonadati</taxon>
        <taxon>Pseudomonadota</taxon>
        <taxon>Betaproteobacteria</taxon>
        <taxon>Burkholderiales</taxon>
        <taxon>Comamonadaceae</taxon>
        <taxon>Hydrogenophaga</taxon>
    </lineage>
</organism>
<evidence type="ECO:0000256" key="9">
    <source>
        <dbReference type="ARBA" id="ARBA00022989"/>
    </source>
</evidence>
<evidence type="ECO:0000256" key="1">
    <source>
        <dbReference type="ARBA" id="ARBA00004651"/>
    </source>
</evidence>
<feature type="transmembrane region" description="Helical" evidence="13">
    <location>
        <begin position="145"/>
        <end position="167"/>
    </location>
</feature>
<accession>A0ABU1WNU0</accession>
<gene>
    <name evidence="13" type="primary">flhB</name>
    <name evidence="15" type="ORF">J2W49_002916</name>
</gene>
<dbReference type="RefSeq" id="WP_310317395.1">
    <property type="nucleotide sequence ID" value="NZ_JAVDWU010000006.1"/>
</dbReference>
<evidence type="ECO:0000256" key="3">
    <source>
        <dbReference type="ARBA" id="ARBA00021622"/>
    </source>
</evidence>
<keyword evidence="9 13" id="KW-1133">Transmembrane helix</keyword>
<sequence length="388" mass="42270">MESSSQDKNLPATPQRLKKARQDGQVARSKDLSNLAVLGGGAAALMVLAPMGFEMMRSALQRQLRFDHATLQHPQAVVERLASGFGDGLMIYLPMGLLVLALAIATTVAAGSYAYSTKPITPDLTRLSPLAGLKRLFSKQQLVEVAKLTGITILLGLVAWQFISVHVEQFATLLMRPLEGALGQLGSWLSMGVGFLLTVILLVAVLDVPAQKFLHAQKMRMSHQEVKREHKEMEGDPHVKGQRRARQRQLAQRNSIGAVPKADLVVMNPTHYAVAIKYDDATMGAPRVVAKGADLLAMKIREVAQANQVPVLQAPMLARALYAHAEIDDEIPSALYTAVAQVLAYVYQLKAAMKGEGVMPREVPTPQVPPELDPHHKAVATTRTEEIR</sequence>
<keyword evidence="7 13" id="KW-1005">Bacterial flagellum biogenesis</keyword>
<dbReference type="InterPro" id="IPR029025">
    <property type="entry name" value="T3SS_substrate_exporter_C"/>
</dbReference>
<proteinExistence type="inferred from homology"/>
<dbReference type="PANTHER" id="PTHR30531">
    <property type="entry name" value="FLAGELLAR BIOSYNTHETIC PROTEIN FLHB"/>
    <property type="match status" value="1"/>
</dbReference>
<keyword evidence="4 13" id="KW-0813">Transport</keyword>
<dbReference type="Pfam" id="PF01312">
    <property type="entry name" value="Bac_export_2"/>
    <property type="match status" value="1"/>
</dbReference>
<feature type="region of interest" description="Disordered" evidence="14">
    <location>
        <begin position="225"/>
        <end position="247"/>
    </location>
</feature>
<comment type="function">
    <text evidence="12 13">Required for formation of the rod structure in the basal body of the flagellar apparatus. Together with FliI and FliH, may constitute the export apparatus of flagellin.</text>
</comment>
<evidence type="ECO:0000256" key="8">
    <source>
        <dbReference type="ARBA" id="ARBA00022927"/>
    </source>
</evidence>
<evidence type="ECO:0000256" key="14">
    <source>
        <dbReference type="SAM" id="MobiDB-lite"/>
    </source>
</evidence>
<dbReference type="EMBL" id="JAVDWU010000006">
    <property type="protein sequence ID" value="MDR7150943.1"/>
    <property type="molecule type" value="Genomic_DNA"/>
</dbReference>
<keyword evidence="15" id="KW-0966">Cell projection</keyword>
<reference evidence="15 16" key="1">
    <citation type="submission" date="2023-07" db="EMBL/GenBank/DDBJ databases">
        <title>Sorghum-associated microbial communities from plants grown in Nebraska, USA.</title>
        <authorList>
            <person name="Schachtman D."/>
        </authorList>
    </citation>
    <scope>NUCLEOTIDE SEQUENCE [LARGE SCALE GENOMIC DNA]</scope>
    <source>
        <strain evidence="15 16">4249</strain>
    </source>
</reference>
<keyword evidence="11 13" id="KW-1006">Bacterial flagellum protein export</keyword>
<keyword evidence="5 13" id="KW-1003">Cell membrane</keyword>
<evidence type="ECO:0000256" key="6">
    <source>
        <dbReference type="ARBA" id="ARBA00022692"/>
    </source>
</evidence>
<dbReference type="PANTHER" id="PTHR30531:SF12">
    <property type="entry name" value="FLAGELLAR BIOSYNTHETIC PROTEIN FLHB"/>
    <property type="match status" value="1"/>
</dbReference>
<dbReference type="NCBIfam" id="TIGR00328">
    <property type="entry name" value="flhB"/>
    <property type="match status" value="1"/>
</dbReference>
<feature type="region of interest" description="Disordered" evidence="14">
    <location>
        <begin position="1"/>
        <end position="26"/>
    </location>
</feature>
<comment type="similarity">
    <text evidence="2 13">Belongs to the type III secretion exporter family.</text>
</comment>
<evidence type="ECO:0000256" key="2">
    <source>
        <dbReference type="ARBA" id="ARBA00010690"/>
    </source>
</evidence>
<keyword evidence="15" id="KW-0282">Flagellum</keyword>
<evidence type="ECO:0000313" key="15">
    <source>
        <dbReference type="EMBL" id="MDR7150943.1"/>
    </source>
</evidence>
<dbReference type="InterPro" id="IPR006135">
    <property type="entry name" value="T3SS_substrate_exporter"/>
</dbReference>
<evidence type="ECO:0000256" key="4">
    <source>
        <dbReference type="ARBA" id="ARBA00022448"/>
    </source>
</evidence>
<feature type="transmembrane region" description="Helical" evidence="13">
    <location>
        <begin position="91"/>
        <end position="116"/>
    </location>
</feature>
<feature type="region of interest" description="Disordered" evidence="14">
    <location>
        <begin position="365"/>
        <end position="388"/>
    </location>
</feature>
<evidence type="ECO:0000256" key="5">
    <source>
        <dbReference type="ARBA" id="ARBA00022475"/>
    </source>
</evidence>
<protein>
    <recommendedName>
        <fullName evidence="3 13">Flagellar biosynthetic protein FlhB</fullName>
    </recommendedName>
</protein>
<dbReference type="PRINTS" id="PR00950">
    <property type="entry name" value="TYPE3IMSPROT"/>
</dbReference>
<comment type="caution">
    <text evidence="15">The sequence shown here is derived from an EMBL/GenBank/DDBJ whole genome shotgun (WGS) entry which is preliminary data.</text>
</comment>
<feature type="transmembrane region" description="Helical" evidence="13">
    <location>
        <begin position="35"/>
        <end position="53"/>
    </location>
</feature>
<name>A0ABU1WNU0_9BURK</name>
<dbReference type="Gene3D" id="3.40.1690.10">
    <property type="entry name" value="secretion proteins EscU"/>
    <property type="match status" value="1"/>
</dbReference>
<evidence type="ECO:0000256" key="7">
    <source>
        <dbReference type="ARBA" id="ARBA00022795"/>
    </source>
</evidence>
<comment type="subcellular location">
    <subcellularLocation>
        <location evidence="1">Cell membrane</location>
        <topology evidence="1">Multi-pass membrane protein</topology>
    </subcellularLocation>
</comment>
<keyword evidence="15" id="KW-0969">Cilium</keyword>
<feature type="compositionally biased region" description="Basic and acidic residues" evidence="14">
    <location>
        <begin position="225"/>
        <end position="239"/>
    </location>
</feature>
<evidence type="ECO:0000256" key="10">
    <source>
        <dbReference type="ARBA" id="ARBA00023136"/>
    </source>
</evidence>
<keyword evidence="16" id="KW-1185">Reference proteome</keyword>
<keyword evidence="10 13" id="KW-0472">Membrane</keyword>
<keyword evidence="8 13" id="KW-0653">Protein transport</keyword>
<dbReference type="InterPro" id="IPR006136">
    <property type="entry name" value="FlhB"/>
</dbReference>
<evidence type="ECO:0000313" key="16">
    <source>
        <dbReference type="Proteomes" id="UP001265700"/>
    </source>
</evidence>